<sequence length="345" mass="37644">MAFALSLIGACTGDAPSEGFEPVTAATLQPGQQVCPDLSGTFDLAGTSLAKAIAGRQPPNTHGLPVLMTFQPGPMTIEGWWVVPRKRLVAFATTMSEDAPKRYARWRGLVLKDPLAENLRQNPDAYLAAVAELGPPGPTYALVVNQGCQDNWMRVVSATEQVPADDGSMRSQEREVWLARDASGALLVKGVTYTLKHYSIWAPSTQSIRTSRSTTFERIAQTDPESAAALVAADLPADPQTQPRARMACVDVPAHVAAFSQRLKSLLPPKVDVTRFELNPVRQRDADGNCPYAVVDVEIVGGDAYFLSRMRDWIKAEPNVDSVETLRIEPAQRRANTLRLRVVLR</sequence>
<dbReference type="OrthoDB" id="9858787at2"/>
<dbReference type="AlphaFoldDB" id="A0A4R6Z539"/>
<dbReference type="Proteomes" id="UP000295293">
    <property type="component" value="Unassembled WGS sequence"/>
</dbReference>
<gene>
    <name evidence="1" type="ORF">DFR29_103339</name>
</gene>
<accession>A0A4R6Z539</accession>
<evidence type="ECO:0000313" key="2">
    <source>
        <dbReference type="Proteomes" id="UP000295293"/>
    </source>
</evidence>
<reference evidence="1 2" key="1">
    <citation type="submission" date="2019-03" db="EMBL/GenBank/DDBJ databases">
        <title>Genomic Encyclopedia of Type Strains, Phase IV (KMG-IV): sequencing the most valuable type-strain genomes for metagenomic binning, comparative biology and taxonomic classification.</title>
        <authorList>
            <person name="Goeker M."/>
        </authorList>
    </citation>
    <scope>NUCLEOTIDE SEQUENCE [LARGE SCALE GENOMIC DNA]</scope>
    <source>
        <strain evidence="1 2">DSM 21667</strain>
    </source>
</reference>
<keyword evidence="2" id="KW-1185">Reference proteome</keyword>
<organism evidence="1 2">
    <name type="scientific">Tahibacter aquaticus</name>
    <dbReference type="NCBI Taxonomy" id="520092"/>
    <lineage>
        <taxon>Bacteria</taxon>
        <taxon>Pseudomonadati</taxon>
        <taxon>Pseudomonadota</taxon>
        <taxon>Gammaproteobacteria</taxon>
        <taxon>Lysobacterales</taxon>
        <taxon>Rhodanobacteraceae</taxon>
        <taxon>Tahibacter</taxon>
    </lineage>
</organism>
<dbReference type="EMBL" id="SNZH01000003">
    <property type="protein sequence ID" value="TDR46803.1"/>
    <property type="molecule type" value="Genomic_DNA"/>
</dbReference>
<name>A0A4R6Z539_9GAMM</name>
<evidence type="ECO:0000313" key="1">
    <source>
        <dbReference type="EMBL" id="TDR46803.1"/>
    </source>
</evidence>
<comment type="caution">
    <text evidence="1">The sequence shown here is derived from an EMBL/GenBank/DDBJ whole genome shotgun (WGS) entry which is preliminary data.</text>
</comment>
<dbReference type="RefSeq" id="WP_133817931.1">
    <property type="nucleotide sequence ID" value="NZ_SNZH01000003.1"/>
</dbReference>
<protein>
    <submittedName>
        <fullName evidence="1">Uncharacterized protein</fullName>
    </submittedName>
</protein>
<proteinExistence type="predicted"/>